<comment type="caution">
    <text evidence="14">The sequence shown here is derived from an EMBL/GenBank/DDBJ whole genome shotgun (WGS) entry which is preliminary data.</text>
</comment>
<dbReference type="EMBL" id="VAHF01000006">
    <property type="protein sequence ID" value="TXG60322.1"/>
    <property type="molecule type" value="Genomic_DNA"/>
</dbReference>
<evidence type="ECO:0000256" key="10">
    <source>
        <dbReference type="ARBA" id="ARBA00023242"/>
    </source>
</evidence>
<dbReference type="GO" id="GO:0006355">
    <property type="term" value="P:regulation of DNA-templated transcription"/>
    <property type="evidence" value="ECO:0007669"/>
    <property type="project" value="InterPro"/>
</dbReference>
<dbReference type="OrthoDB" id="2162994at2759"/>
<evidence type="ECO:0000313" key="14">
    <source>
        <dbReference type="EMBL" id="TXG60322.1"/>
    </source>
</evidence>
<keyword evidence="8" id="KW-0010">Activator</keyword>
<keyword evidence="15" id="KW-1185">Reference proteome</keyword>
<dbReference type="InterPro" id="IPR051140">
    <property type="entry name" value="GATA_TF"/>
</dbReference>
<evidence type="ECO:0000313" key="15">
    <source>
        <dbReference type="Proteomes" id="UP000323000"/>
    </source>
</evidence>
<dbReference type="PANTHER" id="PTHR45658">
    <property type="entry name" value="GATA TRANSCRIPTION FACTOR"/>
    <property type="match status" value="1"/>
</dbReference>
<evidence type="ECO:0000256" key="4">
    <source>
        <dbReference type="ARBA" id="ARBA00022771"/>
    </source>
</evidence>
<comment type="subcellular location">
    <subcellularLocation>
        <location evidence="1">Nucleus</location>
    </subcellularLocation>
</comment>
<comment type="similarity">
    <text evidence="2">Belongs to the type IV zinc-finger family. Class A subfamily.</text>
</comment>
<name>A0A5C7HVU8_9ROSI</name>
<dbReference type="FunFam" id="3.30.50.10:FF:000025">
    <property type="entry name" value="GATA transcription factor"/>
    <property type="match status" value="1"/>
</dbReference>
<evidence type="ECO:0000256" key="12">
    <source>
        <dbReference type="PROSITE-ProRule" id="PRU00094"/>
    </source>
</evidence>
<dbReference type="GO" id="GO:0030154">
    <property type="term" value="P:cell differentiation"/>
    <property type="evidence" value="ECO:0007669"/>
    <property type="project" value="TreeGrafter"/>
</dbReference>
<keyword evidence="5" id="KW-0862">Zinc</keyword>
<evidence type="ECO:0000256" key="11">
    <source>
        <dbReference type="ARBA" id="ARBA00055020"/>
    </source>
</evidence>
<dbReference type="PROSITE" id="PS00344">
    <property type="entry name" value="GATA_ZN_FINGER_1"/>
    <property type="match status" value="1"/>
</dbReference>
<dbReference type="GO" id="GO:0005634">
    <property type="term" value="C:nucleus"/>
    <property type="evidence" value="ECO:0007669"/>
    <property type="project" value="UniProtKB-SubCell"/>
</dbReference>
<dbReference type="GO" id="GO:0008270">
    <property type="term" value="F:zinc ion binding"/>
    <property type="evidence" value="ECO:0007669"/>
    <property type="project" value="UniProtKB-KW"/>
</dbReference>
<organism evidence="14 15">
    <name type="scientific">Acer yangbiense</name>
    <dbReference type="NCBI Taxonomy" id="1000413"/>
    <lineage>
        <taxon>Eukaryota</taxon>
        <taxon>Viridiplantae</taxon>
        <taxon>Streptophyta</taxon>
        <taxon>Embryophyta</taxon>
        <taxon>Tracheophyta</taxon>
        <taxon>Spermatophyta</taxon>
        <taxon>Magnoliopsida</taxon>
        <taxon>eudicotyledons</taxon>
        <taxon>Gunneridae</taxon>
        <taxon>Pentapetalae</taxon>
        <taxon>rosids</taxon>
        <taxon>malvids</taxon>
        <taxon>Sapindales</taxon>
        <taxon>Sapindaceae</taxon>
        <taxon>Hippocastanoideae</taxon>
        <taxon>Acereae</taxon>
        <taxon>Acer</taxon>
    </lineage>
</organism>
<dbReference type="SUPFAM" id="SSF57716">
    <property type="entry name" value="Glucocorticoid receptor-like (DNA-binding domain)"/>
    <property type="match status" value="1"/>
</dbReference>
<gene>
    <name evidence="14" type="ORF">EZV62_014895</name>
</gene>
<evidence type="ECO:0000259" key="13">
    <source>
        <dbReference type="PROSITE" id="PS50114"/>
    </source>
</evidence>
<dbReference type="CDD" id="cd00202">
    <property type="entry name" value="ZnF_GATA"/>
    <property type="match status" value="1"/>
</dbReference>
<evidence type="ECO:0000256" key="3">
    <source>
        <dbReference type="ARBA" id="ARBA00022723"/>
    </source>
</evidence>
<evidence type="ECO:0000256" key="6">
    <source>
        <dbReference type="ARBA" id="ARBA00023015"/>
    </source>
</evidence>
<dbReference type="AlphaFoldDB" id="A0A5C7HVU8"/>
<keyword evidence="6" id="KW-0805">Transcription regulation</keyword>
<evidence type="ECO:0000256" key="7">
    <source>
        <dbReference type="ARBA" id="ARBA00023125"/>
    </source>
</evidence>
<keyword evidence="10" id="KW-0539">Nucleus</keyword>
<sequence length="193" mass="22471">MTVYDILKDVPDDLPNTFSSDLESPLCVPQDRIEDIELYSIFLDGFDLYPDHEIDVKVKVEEEEEETRPVHSFRKRVAPLEGCDGFSNKRQRSKREVKAQRRAWSINDVCFTVKSEKSDDESTRKCSHCETTETPQWRTGPNGPKTLCNACGVRHKSGRLFPEYRPAASPTFDCRRHSNFHRKIMKKRSEIIY</sequence>
<evidence type="ECO:0000256" key="2">
    <source>
        <dbReference type="ARBA" id="ARBA00005694"/>
    </source>
</evidence>
<keyword evidence="3" id="KW-0479">Metal-binding</keyword>
<dbReference type="InterPro" id="IPR013088">
    <property type="entry name" value="Znf_NHR/GATA"/>
</dbReference>
<proteinExistence type="inferred from homology"/>
<reference evidence="15" key="1">
    <citation type="journal article" date="2019" name="Gigascience">
        <title>De novo genome assembly of the endangered Acer yangbiense, a plant species with extremely small populations endemic to Yunnan Province, China.</title>
        <authorList>
            <person name="Yang J."/>
            <person name="Wariss H.M."/>
            <person name="Tao L."/>
            <person name="Zhang R."/>
            <person name="Yun Q."/>
            <person name="Hollingsworth P."/>
            <person name="Dao Z."/>
            <person name="Luo G."/>
            <person name="Guo H."/>
            <person name="Ma Y."/>
            <person name="Sun W."/>
        </authorList>
    </citation>
    <scope>NUCLEOTIDE SEQUENCE [LARGE SCALE GENOMIC DNA]</scope>
    <source>
        <strain evidence="15">cv. Malutang</strain>
    </source>
</reference>
<evidence type="ECO:0000256" key="1">
    <source>
        <dbReference type="ARBA" id="ARBA00004123"/>
    </source>
</evidence>
<dbReference type="Proteomes" id="UP000323000">
    <property type="component" value="Chromosome 6"/>
</dbReference>
<evidence type="ECO:0000256" key="5">
    <source>
        <dbReference type="ARBA" id="ARBA00022833"/>
    </source>
</evidence>
<accession>A0A5C7HVU8</accession>
<dbReference type="GO" id="GO:0043565">
    <property type="term" value="F:sequence-specific DNA binding"/>
    <property type="evidence" value="ECO:0007669"/>
    <property type="project" value="InterPro"/>
</dbReference>
<dbReference type="PROSITE" id="PS50114">
    <property type="entry name" value="GATA_ZN_FINGER_2"/>
    <property type="match status" value="1"/>
</dbReference>
<comment type="function">
    <text evidence="11">Transcriptional activator that specifically binds 5'-GATA-3' or 5'-GAT-3' motifs within gene promoters. May be involved in the regulation of some light-responsive genes.</text>
</comment>
<feature type="domain" description="GATA-type" evidence="13">
    <location>
        <begin position="120"/>
        <end position="156"/>
    </location>
</feature>
<dbReference type="InterPro" id="IPR000679">
    <property type="entry name" value="Znf_GATA"/>
</dbReference>
<dbReference type="PANTHER" id="PTHR45658:SF134">
    <property type="entry name" value="GATA TYPE ZINC FINGER TRANSCRIPTION FACTOR FAMILY PROTEIN"/>
    <property type="match status" value="1"/>
</dbReference>
<keyword evidence="7" id="KW-0238">DNA-binding</keyword>
<evidence type="ECO:0000256" key="8">
    <source>
        <dbReference type="ARBA" id="ARBA00023159"/>
    </source>
</evidence>
<dbReference type="Pfam" id="PF00320">
    <property type="entry name" value="GATA"/>
    <property type="match status" value="1"/>
</dbReference>
<evidence type="ECO:0000256" key="9">
    <source>
        <dbReference type="ARBA" id="ARBA00023163"/>
    </source>
</evidence>
<dbReference type="SMART" id="SM00401">
    <property type="entry name" value="ZnF_GATA"/>
    <property type="match status" value="1"/>
</dbReference>
<keyword evidence="4 12" id="KW-0863">Zinc-finger</keyword>
<dbReference type="Gene3D" id="3.30.50.10">
    <property type="entry name" value="Erythroid Transcription Factor GATA-1, subunit A"/>
    <property type="match status" value="1"/>
</dbReference>
<keyword evidence="9" id="KW-0804">Transcription</keyword>
<protein>
    <recommendedName>
        <fullName evidence="13">GATA-type domain-containing protein</fullName>
    </recommendedName>
</protein>